<keyword evidence="16" id="KW-0594">Phospholipid biosynthesis</keyword>
<evidence type="ECO:0000256" key="15">
    <source>
        <dbReference type="ARBA" id="ARBA00023136"/>
    </source>
</evidence>
<dbReference type="GO" id="GO:0016024">
    <property type="term" value="P:CDP-diacylglycerol biosynthetic process"/>
    <property type="evidence" value="ECO:0007669"/>
    <property type="project" value="UniProtKB-UniPathway"/>
</dbReference>
<comment type="catalytic activity">
    <reaction evidence="1 18">
        <text>a 1,2-diacyl-sn-glycero-3-phosphate + CTP + H(+) = a CDP-1,2-diacyl-sn-glycerol + diphosphate</text>
        <dbReference type="Rhea" id="RHEA:16229"/>
        <dbReference type="ChEBI" id="CHEBI:15378"/>
        <dbReference type="ChEBI" id="CHEBI:33019"/>
        <dbReference type="ChEBI" id="CHEBI:37563"/>
        <dbReference type="ChEBI" id="CHEBI:58332"/>
        <dbReference type="ChEBI" id="CHEBI:58608"/>
        <dbReference type="EC" id="2.7.7.41"/>
    </reaction>
</comment>
<keyword evidence="10 18" id="KW-0808">Transferase</keyword>
<keyword evidence="21" id="KW-1185">Reference proteome</keyword>
<proteinExistence type="inferred from homology"/>
<evidence type="ECO:0000256" key="3">
    <source>
        <dbReference type="ARBA" id="ARBA00005119"/>
    </source>
</evidence>
<keyword evidence="14" id="KW-0443">Lipid metabolism</keyword>
<keyword evidence="8" id="KW-1003">Cell membrane</keyword>
<evidence type="ECO:0000256" key="12">
    <source>
        <dbReference type="ARBA" id="ARBA00022695"/>
    </source>
</evidence>
<organism evidence="20 21">
    <name type="scientific">Paracoccus alkenifer</name>
    <dbReference type="NCBI Taxonomy" id="65735"/>
    <lineage>
        <taxon>Bacteria</taxon>
        <taxon>Pseudomonadati</taxon>
        <taxon>Pseudomonadota</taxon>
        <taxon>Alphaproteobacteria</taxon>
        <taxon>Rhodobacterales</taxon>
        <taxon>Paracoccaceae</taxon>
        <taxon>Paracoccus</taxon>
    </lineage>
</organism>
<keyword evidence="13 19" id="KW-1133">Transmembrane helix</keyword>
<dbReference type="Proteomes" id="UP000199125">
    <property type="component" value="Unassembled WGS sequence"/>
</dbReference>
<feature type="transmembrane region" description="Helical" evidence="19">
    <location>
        <begin position="135"/>
        <end position="158"/>
    </location>
</feature>
<evidence type="ECO:0000256" key="8">
    <source>
        <dbReference type="ARBA" id="ARBA00022475"/>
    </source>
</evidence>
<dbReference type="PANTHER" id="PTHR46382">
    <property type="entry name" value="PHOSPHATIDATE CYTIDYLYLTRANSFERASE"/>
    <property type="match status" value="1"/>
</dbReference>
<reference evidence="21" key="1">
    <citation type="submission" date="2016-10" db="EMBL/GenBank/DDBJ databases">
        <authorList>
            <person name="Varghese N."/>
            <person name="Submissions S."/>
        </authorList>
    </citation>
    <scope>NUCLEOTIDE SEQUENCE [LARGE SCALE GENOMIC DNA]</scope>
    <source>
        <strain evidence="21">DSM 11593</strain>
    </source>
</reference>
<dbReference type="EMBL" id="FNXG01000002">
    <property type="protein sequence ID" value="SEH79002.1"/>
    <property type="molecule type" value="Genomic_DNA"/>
</dbReference>
<comment type="pathway">
    <text evidence="3 18">Phospholipid metabolism; CDP-diacylglycerol biosynthesis; CDP-diacylglycerol from sn-glycerol 3-phosphate: step 3/3.</text>
</comment>
<evidence type="ECO:0000256" key="16">
    <source>
        <dbReference type="ARBA" id="ARBA00023209"/>
    </source>
</evidence>
<evidence type="ECO:0000256" key="9">
    <source>
        <dbReference type="ARBA" id="ARBA00022516"/>
    </source>
</evidence>
<evidence type="ECO:0000256" key="17">
    <source>
        <dbReference type="ARBA" id="ARBA00023264"/>
    </source>
</evidence>
<evidence type="ECO:0000256" key="11">
    <source>
        <dbReference type="ARBA" id="ARBA00022692"/>
    </source>
</evidence>
<dbReference type="STRING" id="65735.SAMN04488075_1069"/>
<dbReference type="Pfam" id="PF01148">
    <property type="entry name" value="CTP_transf_1"/>
    <property type="match status" value="1"/>
</dbReference>
<dbReference type="EC" id="2.7.7.41" evidence="6 18"/>
<evidence type="ECO:0000256" key="19">
    <source>
        <dbReference type="SAM" id="Phobius"/>
    </source>
</evidence>
<evidence type="ECO:0000256" key="1">
    <source>
        <dbReference type="ARBA" id="ARBA00001698"/>
    </source>
</evidence>
<evidence type="ECO:0000256" key="14">
    <source>
        <dbReference type="ARBA" id="ARBA00023098"/>
    </source>
</evidence>
<dbReference type="PANTHER" id="PTHR46382:SF1">
    <property type="entry name" value="PHOSPHATIDATE CYTIDYLYLTRANSFERASE"/>
    <property type="match status" value="1"/>
</dbReference>
<evidence type="ECO:0000256" key="4">
    <source>
        <dbReference type="ARBA" id="ARBA00005189"/>
    </source>
</evidence>
<dbReference type="OrthoDB" id="9799199at2"/>
<feature type="transmembrane region" description="Helical" evidence="19">
    <location>
        <begin position="245"/>
        <end position="265"/>
    </location>
</feature>
<dbReference type="GO" id="GO:0005886">
    <property type="term" value="C:plasma membrane"/>
    <property type="evidence" value="ECO:0007669"/>
    <property type="project" value="UniProtKB-SubCell"/>
</dbReference>
<dbReference type="GO" id="GO:0004605">
    <property type="term" value="F:phosphatidate cytidylyltransferase activity"/>
    <property type="evidence" value="ECO:0007669"/>
    <property type="project" value="UniProtKB-EC"/>
</dbReference>
<keyword evidence="15 19" id="KW-0472">Membrane</keyword>
<feature type="transmembrane region" description="Helical" evidence="19">
    <location>
        <begin position="179"/>
        <end position="209"/>
    </location>
</feature>
<feature type="transmembrane region" description="Helical" evidence="19">
    <location>
        <begin position="64"/>
        <end position="97"/>
    </location>
</feature>
<dbReference type="RefSeq" id="WP_090846155.1">
    <property type="nucleotide sequence ID" value="NZ_FNXG01000002.1"/>
</dbReference>
<evidence type="ECO:0000256" key="7">
    <source>
        <dbReference type="ARBA" id="ARBA00019373"/>
    </source>
</evidence>
<keyword evidence="9" id="KW-0444">Lipid biosynthesis</keyword>
<accession>A0A1H6L413</accession>
<keyword evidence="11 18" id="KW-0812">Transmembrane</keyword>
<name>A0A1H6L413_9RHOB</name>
<evidence type="ECO:0000313" key="20">
    <source>
        <dbReference type="EMBL" id="SEH79002.1"/>
    </source>
</evidence>
<keyword evidence="12 18" id="KW-0548">Nucleotidyltransferase</keyword>
<sequence>MSVPAAQGRWGDLVARVLSGVVILLAGAALLLLPLPLAKIGIAAVVGGLIWELTRLAVPAPAPRLVAGIALAAAAAMAAALYLGSPAALLLLVPLAAGTAAARPGLRGPYAGMALAMMLAAFGVMWLRAMEGLPATLWVVAIVVLSDVLGYFVGRIVGGPKFWPAISPKKTWSGTAAGWIGAAALGLALVITGTAPASVIVIGPILAFAGQMGDIAESWIKRRVGVKDSSQLIPGHGGLMDRFDAMTGSLGLATLLSLAGLLPAIGG</sequence>
<evidence type="ECO:0000256" key="6">
    <source>
        <dbReference type="ARBA" id="ARBA00012487"/>
    </source>
</evidence>
<protein>
    <recommendedName>
        <fullName evidence="7 18">Phosphatidate cytidylyltransferase</fullName>
        <ecNumber evidence="6 18">2.7.7.41</ecNumber>
    </recommendedName>
</protein>
<evidence type="ECO:0000256" key="10">
    <source>
        <dbReference type="ARBA" id="ARBA00022679"/>
    </source>
</evidence>
<keyword evidence="17" id="KW-1208">Phospholipid metabolism</keyword>
<comment type="subcellular location">
    <subcellularLocation>
        <location evidence="2">Cell membrane</location>
        <topology evidence="2">Multi-pass membrane protein</topology>
    </subcellularLocation>
</comment>
<evidence type="ECO:0000256" key="2">
    <source>
        <dbReference type="ARBA" id="ARBA00004651"/>
    </source>
</evidence>
<evidence type="ECO:0000256" key="13">
    <source>
        <dbReference type="ARBA" id="ARBA00022989"/>
    </source>
</evidence>
<evidence type="ECO:0000313" key="21">
    <source>
        <dbReference type="Proteomes" id="UP000199125"/>
    </source>
</evidence>
<comment type="pathway">
    <text evidence="4">Lipid metabolism.</text>
</comment>
<comment type="similarity">
    <text evidence="5 18">Belongs to the CDS family.</text>
</comment>
<feature type="transmembrane region" description="Helical" evidence="19">
    <location>
        <begin position="13"/>
        <end position="33"/>
    </location>
</feature>
<dbReference type="UniPathway" id="UPA00557">
    <property type="reaction ID" value="UER00614"/>
</dbReference>
<gene>
    <name evidence="20" type="ORF">SAMN04488075_1069</name>
</gene>
<evidence type="ECO:0000256" key="18">
    <source>
        <dbReference type="RuleBase" id="RU003938"/>
    </source>
</evidence>
<dbReference type="PROSITE" id="PS01315">
    <property type="entry name" value="CDS"/>
    <property type="match status" value="1"/>
</dbReference>
<dbReference type="InterPro" id="IPR000374">
    <property type="entry name" value="PC_trans"/>
</dbReference>
<feature type="transmembrane region" description="Helical" evidence="19">
    <location>
        <begin position="109"/>
        <end position="129"/>
    </location>
</feature>
<evidence type="ECO:0000256" key="5">
    <source>
        <dbReference type="ARBA" id="ARBA00010185"/>
    </source>
</evidence>
<dbReference type="AlphaFoldDB" id="A0A1H6L413"/>